<keyword evidence="20" id="KW-1185">Reference proteome</keyword>
<dbReference type="Pfam" id="PF00128">
    <property type="entry name" value="Alpha-amylase"/>
    <property type="match status" value="1"/>
</dbReference>
<dbReference type="EC" id="3.2.1.141" evidence="4 13"/>
<dbReference type="SUPFAM" id="SSF81296">
    <property type="entry name" value="E set domains"/>
    <property type="match status" value="1"/>
</dbReference>
<dbReference type="Pfam" id="PF02922">
    <property type="entry name" value="CBM_48"/>
    <property type="match status" value="1"/>
</dbReference>
<keyword evidence="7 14" id="KW-0378">Hydrolase</keyword>
<dbReference type="HOGENOM" id="CLU_020726_0_0_0"/>
<dbReference type="AlphaFoldDB" id="B1ZXE6"/>
<dbReference type="PANTHER" id="PTHR43651">
    <property type="entry name" value="1,4-ALPHA-GLUCAN-BRANCHING ENZYME"/>
    <property type="match status" value="1"/>
</dbReference>
<dbReference type="CDD" id="cd11325">
    <property type="entry name" value="AmyAc_GTHase"/>
    <property type="match status" value="1"/>
</dbReference>
<dbReference type="InterPro" id="IPR017853">
    <property type="entry name" value="GH"/>
</dbReference>
<organism evidence="19 20">
    <name type="scientific">Opitutus terrae (strain DSM 11246 / JCM 15787 / PB90-1)</name>
    <dbReference type="NCBI Taxonomy" id="452637"/>
    <lineage>
        <taxon>Bacteria</taxon>
        <taxon>Pseudomonadati</taxon>
        <taxon>Verrucomicrobiota</taxon>
        <taxon>Opitutia</taxon>
        <taxon>Opitutales</taxon>
        <taxon>Opitutaceae</taxon>
        <taxon>Opitutus</taxon>
    </lineage>
</organism>
<evidence type="ECO:0000256" key="1">
    <source>
        <dbReference type="ARBA" id="ARBA00004496"/>
    </source>
</evidence>
<dbReference type="RefSeq" id="WP_012376470.1">
    <property type="nucleotide sequence ID" value="NC_010571.1"/>
</dbReference>
<feature type="site" description="Transition state stabilizer" evidence="16">
    <location>
        <position position="425"/>
    </location>
</feature>
<dbReference type="InterPro" id="IPR012768">
    <property type="entry name" value="Trehalose_TreZ"/>
</dbReference>
<accession>B1ZXE6</accession>
<gene>
    <name evidence="19" type="ordered locus">Oter_3664</name>
</gene>
<dbReference type="Gene3D" id="1.10.10.760">
    <property type="entry name" value="E-set domains of sugar-utilizing enzymes"/>
    <property type="match status" value="1"/>
</dbReference>
<dbReference type="KEGG" id="ote:Oter_3664"/>
<dbReference type="GO" id="GO:0005737">
    <property type="term" value="C:cytoplasm"/>
    <property type="evidence" value="ECO:0007669"/>
    <property type="project" value="UniProtKB-SubCell"/>
</dbReference>
<feature type="region of interest" description="Disordered" evidence="17">
    <location>
        <begin position="1"/>
        <end position="28"/>
    </location>
</feature>
<dbReference type="InterPro" id="IPR004193">
    <property type="entry name" value="Glyco_hydro_13_N"/>
</dbReference>
<dbReference type="InterPro" id="IPR013783">
    <property type="entry name" value="Ig-like_fold"/>
</dbReference>
<dbReference type="Gene3D" id="2.60.40.10">
    <property type="entry name" value="Immunoglobulins"/>
    <property type="match status" value="1"/>
</dbReference>
<protein>
    <recommendedName>
        <fullName evidence="5 13">Malto-oligosyltrehalose trehalohydrolase</fullName>
        <shortName evidence="14">MTHase</shortName>
        <ecNumber evidence="4 13">3.2.1.141</ecNumber>
    </recommendedName>
    <alternativeName>
        <fullName evidence="11 14">4-alpha-D-((1-&gt;4)-alpha-D-glucano)trehalose trehalohydrolase</fullName>
    </alternativeName>
    <alternativeName>
        <fullName evidence="10 14">Maltooligosyl trehalose trehalohydrolase</fullName>
    </alternativeName>
</protein>
<keyword evidence="8" id="KW-0119">Carbohydrate metabolism</keyword>
<dbReference type="Proteomes" id="UP000007013">
    <property type="component" value="Chromosome"/>
</dbReference>
<comment type="subcellular location">
    <subcellularLocation>
        <location evidence="1 15">Cytoplasm</location>
    </subcellularLocation>
</comment>
<dbReference type="EMBL" id="CP001032">
    <property type="protein sequence ID" value="ACB76941.1"/>
    <property type="molecule type" value="Genomic_DNA"/>
</dbReference>
<name>B1ZXE6_OPITP</name>
<dbReference type="Gene3D" id="3.20.20.80">
    <property type="entry name" value="Glycosidases"/>
    <property type="match status" value="1"/>
</dbReference>
<evidence type="ECO:0000256" key="3">
    <source>
        <dbReference type="ARBA" id="ARBA00008061"/>
    </source>
</evidence>
<dbReference type="OrthoDB" id="9800174at2"/>
<dbReference type="InterPro" id="IPR006047">
    <property type="entry name" value="GH13_cat_dom"/>
</dbReference>
<evidence type="ECO:0000256" key="13">
    <source>
        <dbReference type="NCBIfam" id="TIGR02402"/>
    </source>
</evidence>
<evidence type="ECO:0000256" key="6">
    <source>
        <dbReference type="ARBA" id="ARBA00022490"/>
    </source>
</evidence>
<dbReference type="NCBIfam" id="TIGR02402">
    <property type="entry name" value="trehalose_TreZ"/>
    <property type="match status" value="1"/>
</dbReference>
<reference evidence="19 20" key="1">
    <citation type="journal article" date="2011" name="J. Bacteriol.">
        <title>Genome sequence of the verrucomicrobium Opitutus terrae PB90-1, an abundant inhabitant of rice paddy soil ecosystems.</title>
        <authorList>
            <person name="van Passel M.W."/>
            <person name="Kant R."/>
            <person name="Palva A."/>
            <person name="Copeland A."/>
            <person name="Lucas S."/>
            <person name="Lapidus A."/>
            <person name="Glavina del Rio T."/>
            <person name="Pitluck S."/>
            <person name="Goltsman E."/>
            <person name="Clum A."/>
            <person name="Sun H."/>
            <person name="Schmutz J."/>
            <person name="Larimer F.W."/>
            <person name="Land M.L."/>
            <person name="Hauser L."/>
            <person name="Kyrpides N."/>
            <person name="Mikhailova N."/>
            <person name="Richardson P.P."/>
            <person name="Janssen P.H."/>
            <person name="de Vos W.M."/>
            <person name="Smidt H."/>
        </authorList>
    </citation>
    <scope>NUCLEOTIDE SEQUENCE [LARGE SCALE GENOMIC DNA]</scope>
    <source>
        <strain evidence="20">DSM 11246 / JCM 15787 / PB90-1</strain>
    </source>
</reference>
<feature type="active site" description="Nucleophile" evidence="15">
    <location>
        <position position="295"/>
    </location>
</feature>
<evidence type="ECO:0000259" key="18">
    <source>
        <dbReference type="SMART" id="SM00642"/>
    </source>
</evidence>
<evidence type="ECO:0000256" key="16">
    <source>
        <dbReference type="PIRSR" id="PIRSR006337-3"/>
    </source>
</evidence>
<dbReference type="UniPathway" id="UPA00299"/>
<dbReference type="SUPFAM" id="SSF51445">
    <property type="entry name" value="(Trans)glycosidases"/>
    <property type="match status" value="1"/>
</dbReference>
<evidence type="ECO:0000256" key="17">
    <source>
        <dbReference type="SAM" id="MobiDB-lite"/>
    </source>
</evidence>
<dbReference type="GO" id="GO:0033942">
    <property type="term" value="F:4-alpha-D-(1-&gt;4)-alpha-D-glucanotrehalose trehalohydrolase activity"/>
    <property type="evidence" value="ECO:0007669"/>
    <property type="project" value="UniProtKB-EC"/>
</dbReference>
<dbReference type="SMART" id="SM00642">
    <property type="entry name" value="Aamy"/>
    <property type="match status" value="1"/>
</dbReference>
<dbReference type="GO" id="GO:0005992">
    <property type="term" value="P:trehalose biosynthetic process"/>
    <property type="evidence" value="ECO:0007669"/>
    <property type="project" value="UniProtKB-UniRule"/>
</dbReference>
<dbReference type="eggNOG" id="COG0296">
    <property type="taxonomic scope" value="Bacteria"/>
</dbReference>
<evidence type="ECO:0000256" key="2">
    <source>
        <dbReference type="ARBA" id="ARBA00005199"/>
    </source>
</evidence>
<comment type="pathway">
    <text evidence="2 14">Glycan biosynthesis; trehalose biosynthesis.</text>
</comment>
<evidence type="ECO:0000256" key="4">
    <source>
        <dbReference type="ARBA" id="ARBA00012268"/>
    </source>
</evidence>
<evidence type="ECO:0000256" key="15">
    <source>
        <dbReference type="PIRSR" id="PIRSR006337-1"/>
    </source>
</evidence>
<dbReference type="CAZy" id="CBM48">
    <property type="family name" value="Carbohydrate-Binding Module Family 48"/>
</dbReference>
<evidence type="ECO:0000313" key="19">
    <source>
        <dbReference type="EMBL" id="ACB76941.1"/>
    </source>
</evidence>
<feature type="active site" description="Proton donor" evidence="15">
    <location>
        <position position="330"/>
    </location>
</feature>
<evidence type="ECO:0000256" key="8">
    <source>
        <dbReference type="ARBA" id="ARBA00023277"/>
    </source>
</evidence>
<dbReference type="InterPro" id="IPR014756">
    <property type="entry name" value="Ig_E-set"/>
</dbReference>
<comment type="catalytic activity">
    <reaction evidence="12 14">
        <text>hydrolysis of (1-&gt;4)-alpha-D-glucosidic linkage in 4-alpha-D-[(1-&gt;4)-alpha-D-glucanosyl]n trehalose to yield trehalose and (1-&gt;4)-alpha-D-glucan.</text>
        <dbReference type="EC" id="3.2.1.141"/>
    </reaction>
</comment>
<keyword evidence="6" id="KW-0963">Cytoplasm</keyword>
<evidence type="ECO:0000313" key="20">
    <source>
        <dbReference type="Proteomes" id="UP000007013"/>
    </source>
</evidence>
<dbReference type="Pfam" id="PF11941">
    <property type="entry name" value="DUF3459"/>
    <property type="match status" value="1"/>
</dbReference>
<evidence type="ECO:0000256" key="5">
    <source>
        <dbReference type="ARBA" id="ARBA00015938"/>
    </source>
</evidence>
<dbReference type="PANTHER" id="PTHR43651:SF11">
    <property type="entry name" value="MALTO-OLIGOSYLTREHALOSE TREHALOHYDROLASE"/>
    <property type="match status" value="1"/>
</dbReference>
<evidence type="ECO:0000256" key="14">
    <source>
        <dbReference type="PIRNR" id="PIRNR006337"/>
    </source>
</evidence>
<dbReference type="CAZy" id="GH13">
    <property type="family name" value="Glycoside Hydrolase Family 13"/>
</dbReference>
<comment type="similarity">
    <text evidence="3 14">Belongs to the glycosyl hydrolase 13 family.</text>
</comment>
<evidence type="ECO:0000256" key="11">
    <source>
        <dbReference type="ARBA" id="ARBA00033284"/>
    </source>
</evidence>
<keyword evidence="9 14" id="KW-0326">Glycosidase</keyword>
<proteinExistence type="inferred from homology"/>
<dbReference type="STRING" id="452637.Oter_3664"/>
<dbReference type="InterPro" id="IPR022567">
    <property type="entry name" value="DUF3459"/>
</dbReference>
<dbReference type="PIRSF" id="PIRSF006337">
    <property type="entry name" value="Trehalose_TreZ"/>
    <property type="match status" value="1"/>
</dbReference>
<dbReference type="CDD" id="cd02853">
    <property type="entry name" value="E_set_MTHase_like_N"/>
    <property type="match status" value="1"/>
</dbReference>
<evidence type="ECO:0000256" key="9">
    <source>
        <dbReference type="ARBA" id="ARBA00023295"/>
    </source>
</evidence>
<sequence length="659" mass="72505">MPSKRSAAPSSRASAPARPAHGQVDPAGAEVRRRFPIGAEVQPAGGVHFRVWAPKSRSAAVELERATGAPERVPLTAESSGYFSGLAPTARAGMRYRIHLDAGAFPDPASRFQPDGPHGASEIVDPDAFRWTDHGWRGRSSRGLVIYELHLGTFTPEGTWRAAAEQLSALRQLGITTLEVMPIAEFAGAFGWGYDGVDLFAPTRLYGTPDDARAFVNRAHELGLMVILDVVYNHLGPDGNYLTQFAADYLSRTRPTEWGESINFDGPNSGPVREFFLTNARTWIQEFHFDGLRLDATQQIFDRSTPHFLTELAAAARTAGGGRITYLVAENEPQHAWLVRPVESGGCGMDAIWNDDFHHTARVAATGHAEAYYSDYQGTAREFVGALKRGFLFQGQWCRRQQKCRGSPALDLAPEQFVVFLQNHDQVANSLRGERLHQLASPGVTRALTAVLLLGPQTPLLFQGQEFGASAPFLYFADHSPELRRRVSEGRRQFLGQFPTIASSECHSLLAEPAERETFLRAKLDWAERERHAASYRLHADLLRLRREDATLAAPDDFDAAVLDRDAFVYRCFSARGADRLLIVNLGRELRFTTAEPLLAPTEGHGWDVLWSSEAPLYDGNGTPPLESGDGWTIPGCTAVLLQPGAPRDFSISASDAHD</sequence>
<evidence type="ECO:0000256" key="12">
    <source>
        <dbReference type="ARBA" id="ARBA00034013"/>
    </source>
</evidence>
<evidence type="ECO:0000256" key="7">
    <source>
        <dbReference type="ARBA" id="ARBA00022801"/>
    </source>
</evidence>
<dbReference type="InterPro" id="IPR044901">
    <property type="entry name" value="Trehalose_TreZ_E-set_sf"/>
</dbReference>
<feature type="compositionally biased region" description="Low complexity" evidence="17">
    <location>
        <begin position="1"/>
        <end position="20"/>
    </location>
</feature>
<feature type="domain" description="Glycosyl hydrolase family 13 catalytic" evidence="18">
    <location>
        <begin position="122"/>
        <end position="491"/>
    </location>
</feature>
<evidence type="ECO:0000256" key="10">
    <source>
        <dbReference type="ARBA" id="ARBA00032057"/>
    </source>
</evidence>